<evidence type="ECO:0000256" key="6">
    <source>
        <dbReference type="ARBA" id="ARBA00022842"/>
    </source>
</evidence>
<proteinExistence type="inferred from homology"/>
<dbReference type="InterPro" id="IPR005238">
    <property type="entry name" value="ComB-like"/>
</dbReference>
<keyword evidence="9" id="KW-1185">Reference proteome</keyword>
<keyword evidence="6" id="KW-0460">Magnesium</keyword>
<organism evidence="8 9">
    <name type="scientific">Paenibacillus rhizovicinus</name>
    <dbReference type="NCBI Taxonomy" id="2704463"/>
    <lineage>
        <taxon>Bacteria</taxon>
        <taxon>Bacillati</taxon>
        <taxon>Bacillota</taxon>
        <taxon>Bacilli</taxon>
        <taxon>Bacillales</taxon>
        <taxon>Paenibacillaceae</taxon>
        <taxon>Paenibacillus</taxon>
    </lineage>
</organism>
<dbReference type="GO" id="GO:0000287">
    <property type="term" value="F:magnesium ion binding"/>
    <property type="evidence" value="ECO:0007669"/>
    <property type="project" value="InterPro"/>
</dbReference>
<evidence type="ECO:0000313" key="9">
    <source>
        <dbReference type="Proteomes" id="UP000479114"/>
    </source>
</evidence>
<evidence type="ECO:0000256" key="1">
    <source>
        <dbReference type="ARBA" id="ARBA00001946"/>
    </source>
</evidence>
<evidence type="ECO:0000256" key="5">
    <source>
        <dbReference type="ARBA" id="ARBA00022801"/>
    </source>
</evidence>
<evidence type="ECO:0000313" key="8">
    <source>
        <dbReference type="EMBL" id="QHW35357.1"/>
    </source>
</evidence>
<comment type="similarity">
    <text evidence="2">Belongs to the ComB family.</text>
</comment>
<dbReference type="GO" id="GO:0050532">
    <property type="term" value="F:2-phosphosulfolactate phosphatase activity"/>
    <property type="evidence" value="ECO:0007669"/>
    <property type="project" value="UniProtKB-EC"/>
</dbReference>
<dbReference type="AlphaFoldDB" id="A0A6C0P9V5"/>
<accession>A0A6C0P9V5</accession>
<gene>
    <name evidence="8" type="ORF">GZH47_29180</name>
</gene>
<evidence type="ECO:0000256" key="3">
    <source>
        <dbReference type="ARBA" id="ARBA00012953"/>
    </source>
</evidence>
<dbReference type="Gene3D" id="3.90.1560.10">
    <property type="entry name" value="ComB-like"/>
    <property type="match status" value="1"/>
</dbReference>
<dbReference type="PANTHER" id="PTHR37311">
    <property type="entry name" value="2-PHOSPHOSULFOLACTATE PHOSPHATASE-RELATED"/>
    <property type="match status" value="1"/>
</dbReference>
<dbReference type="EMBL" id="CP048286">
    <property type="protein sequence ID" value="QHW35357.1"/>
    <property type="molecule type" value="Genomic_DNA"/>
</dbReference>
<dbReference type="InterPro" id="IPR036702">
    <property type="entry name" value="ComB-like_sf"/>
</dbReference>
<dbReference type="KEGG" id="prz:GZH47_29180"/>
<evidence type="ECO:0000256" key="4">
    <source>
        <dbReference type="ARBA" id="ARBA00021948"/>
    </source>
</evidence>
<keyword evidence="5 8" id="KW-0378">Hydrolase</keyword>
<comment type="cofactor">
    <cofactor evidence="1">
        <name>Mg(2+)</name>
        <dbReference type="ChEBI" id="CHEBI:18420"/>
    </cofactor>
</comment>
<reference evidence="8 9" key="1">
    <citation type="submission" date="2020-02" db="EMBL/GenBank/DDBJ databases">
        <title>Paenibacillus sp. nov., isolated from rhizosphere soil of tomato.</title>
        <authorList>
            <person name="Weon H.-Y."/>
            <person name="Lee S.A."/>
        </authorList>
    </citation>
    <scope>NUCLEOTIDE SEQUENCE [LARGE SCALE GENOMIC DNA]</scope>
    <source>
        <strain evidence="8 9">14171R-81</strain>
    </source>
</reference>
<dbReference type="Proteomes" id="UP000479114">
    <property type="component" value="Chromosome"/>
</dbReference>
<protein>
    <recommendedName>
        <fullName evidence="4">Probable 2-phosphosulfolactate phosphatase</fullName>
        <ecNumber evidence="3">3.1.3.71</ecNumber>
    </recommendedName>
</protein>
<evidence type="ECO:0000256" key="2">
    <source>
        <dbReference type="ARBA" id="ARBA00009997"/>
    </source>
</evidence>
<dbReference type="EC" id="3.1.3.71" evidence="3"/>
<dbReference type="PANTHER" id="PTHR37311:SF1">
    <property type="entry name" value="2-PHOSPHOSULFOLACTATE PHOSPHATASE-RELATED"/>
    <property type="match status" value="1"/>
</dbReference>
<evidence type="ECO:0000256" key="7">
    <source>
        <dbReference type="ARBA" id="ARBA00033711"/>
    </source>
</evidence>
<dbReference type="GO" id="GO:0050545">
    <property type="term" value="F:sulfopyruvate decarboxylase activity"/>
    <property type="evidence" value="ECO:0007669"/>
    <property type="project" value="TreeGrafter"/>
</dbReference>
<dbReference type="SUPFAM" id="SSF142823">
    <property type="entry name" value="ComB-like"/>
    <property type="match status" value="1"/>
</dbReference>
<dbReference type="Pfam" id="PF04029">
    <property type="entry name" value="2-ph_phosp"/>
    <property type="match status" value="1"/>
</dbReference>
<name>A0A6C0P9V5_9BACL</name>
<sequence>MEVYRQRKYNARFEWGPEGVRALAPVSDVIVILDVLSFTTCVDVVVGRQGVVFPYLYKDGTAAEYALRKKALLAGNRGEPLSLSPSSLAAIQERTRIVLPSPNGATCSFIANDHACTVIAACLRNAAAVARFVRDTGGVVSVIASGERWPDGSLRPCFEDLAAAGALLSQLEGYRLSPEAQYAAAAYESSQRRLRQMLMESSSGQELIANGYSEDVEIAAQLNASQVIPILNDEAAYVAANARH</sequence>
<comment type="catalytic activity">
    <reaction evidence="7">
        <text>(2R)-O-phospho-3-sulfolactate + H2O = (2R)-3-sulfolactate + phosphate</text>
        <dbReference type="Rhea" id="RHEA:23416"/>
        <dbReference type="ChEBI" id="CHEBI:15377"/>
        <dbReference type="ChEBI" id="CHEBI:15597"/>
        <dbReference type="ChEBI" id="CHEBI:43474"/>
        <dbReference type="ChEBI" id="CHEBI:58738"/>
        <dbReference type="EC" id="3.1.3.71"/>
    </reaction>
</comment>